<dbReference type="InterPro" id="IPR009430">
    <property type="entry name" value="GvpL/GvpF"/>
</dbReference>
<proteinExistence type="inferred from homology"/>
<dbReference type="GO" id="GO:0031412">
    <property type="term" value="P:gas vesicle organization"/>
    <property type="evidence" value="ECO:0007669"/>
    <property type="project" value="InterPro"/>
</dbReference>
<protein>
    <submittedName>
        <fullName evidence="4">Gas vesicle protein</fullName>
    </submittedName>
</protein>
<comment type="similarity">
    <text evidence="3">Belongs to the gas vesicle GvpF/GvpL family.</text>
</comment>
<comment type="caution">
    <text evidence="4">The sequence shown here is derived from an EMBL/GenBank/DDBJ whole genome shotgun (WGS) entry which is preliminary data.</text>
</comment>
<evidence type="ECO:0000313" key="4">
    <source>
        <dbReference type="EMBL" id="VXD11889.1"/>
    </source>
</evidence>
<dbReference type="AlphaFoldDB" id="A0A7Z9BIE2"/>
<sequence length="229" mass="26520">MYTYAFFKTPISPLKLPPGIKGSLEIISFYGLSALVEPNLKSHDLPDTDEQLIQAILIHDQIICAIFEQTILLPLRFGICFHTAASISEHLALHQQDYLQKLEQFQGKAEYCLQGVPLEPTPNTPTQTPPIDSSPQRGRDYFLAKKQLHQRQLEHQHQQTQEWQQLINTISQSYPETRFAESQPNRERIYILIPQTQAIQLQEQLNKWQDQSLHWQLTLGDAIPPYHFL</sequence>
<dbReference type="RefSeq" id="WP_083623502.1">
    <property type="nucleotide sequence ID" value="NZ_LR735026.1"/>
</dbReference>
<dbReference type="Pfam" id="PF06386">
    <property type="entry name" value="GvpL_GvpF"/>
    <property type="match status" value="1"/>
</dbReference>
<evidence type="ECO:0000256" key="1">
    <source>
        <dbReference type="ARBA" id="ARBA00022987"/>
    </source>
</evidence>
<evidence type="ECO:0000256" key="3">
    <source>
        <dbReference type="ARBA" id="ARBA00035643"/>
    </source>
</evidence>
<dbReference type="EMBL" id="CZCS02000007">
    <property type="protein sequence ID" value="VXD11889.1"/>
    <property type="molecule type" value="Genomic_DNA"/>
</dbReference>
<dbReference type="PANTHER" id="PTHR36852">
    <property type="entry name" value="PROTEIN GVPL 2"/>
    <property type="match status" value="1"/>
</dbReference>
<dbReference type="PANTHER" id="PTHR36852:SF1">
    <property type="entry name" value="PROTEIN GVPL 2"/>
    <property type="match status" value="1"/>
</dbReference>
<gene>
    <name evidence="4" type="primary">gvpW</name>
    <name evidence="4" type="ORF">PL9631_1040062</name>
</gene>
<keyword evidence="5" id="KW-1185">Reference proteome</keyword>
<keyword evidence="1" id="KW-0304">Gas vesicle</keyword>
<reference evidence="4" key="1">
    <citation type="submission" date="2019-10" db="EMBL/GenBank/DDBJ databases">
        <authorList>
            <consortium name="Genoscope - CEA"/>
            <person name="William W."/>
        </authorList>
    </citation>
    <scope>NUCLEOTIDE SEQUENCE [LARGE SCALE GENOMIC DNA]</scope>
    <source>
        <strain evidence="4">BBR_PRJEB10994</strain>
    </source>
</reference>
<dbReference type="Proteomes" id="UP000182190">
    <property type="component" value="Unassembled WGS sequence"/>
</dbReference>
<dbReference type="OrthoDB" id="561431at2"/>
<accession>A0A7Z9BIE2</accession>
<organism evidence="4 5">
    <name type="scientific">Planktothrix paucivesiculata PCC 9631</name>
    <dbReference type="NCBI Taxonomy" id="671071"/>
    <lineage>
        <taxon>Bacteria</taxon>
        <taxon>Bacillati</taxon>
        <taxon>Cyanobacteriota</taxon>
        <taxon>Cyanophyceae</taxon>
        <taxon>Oscillatoriophycideae</taxon>
        <taxon>Oscillatoriales</taxon>
        <taxon>Microcoleaceae</taxon>
        <taxon>Planktothrix</taxon>
    </lineage>
</organism>
<evidence type="ECO:0000256" key="2">
    <source>
        <dbReference type="ARBA" id="ARBA00035108"/>
    </source>
</evidence>
<name>A0A7Z9BIE2_9CYAN</name>
<evidence type="ECO:0000313" key="5">
    <source>
        <dbReference type="Proteomes" id="UP000182190"/>
    </source>
</evidence>
<dbReference type="GO" id="GO:0031411">
    <property type="term" value="C:gas vesicle"/>
    <property type="evidence" value="ECO:0007669"/>
    <property type="project" value="UniProtKB-SubCell"/>
</dbReference>
<comment type="subcellular location">
    <subcellularLocation>
        <location evidence="2">Gas vesicle</location>
    </subcellularLocation>
</comment>